<dbReference type="InterPro" id="IPR003006">
    <property type="entry name" value="Ig/MHC_CS"/>
</dbReference>
<dbReference type="SUPFAM" id="SSF48726">
    <property type="entry name" value="Immunoglobulin"/>
    <property type="match status" value="4"/>
</dbReference>
<dbReference type="FunFam" id="2.60.40.10:FF:002016">
    <property type="entry name" value="Immunoglobulin heavy constant alpha 2"/>
    <property type="match status" value="1"/>
</dbReference>
<dbReference type="OMA" id="QCHVEHY"/>
<sequence>MQSALTLVSILTLLQGVQGQIQLVESGGDLKQPGGSLRLSCKASGFTFNSYAMSWVRQAPGKGLEWVAAISSSGSTYYADSVKGRFTISKDNANSLLQLQLNSSTAVDTAMYYCARDTQCRAVSGMDAWGQGTMVTVSSATKTAPTIFPLNAYGSNSEEQVSIGCLVRGYFPEPVEVTWGNQASSAVRTYPAVLESNGYYLVSSMLTLPANQCPDDKTYQCNVKHYDSSKTANVKCRSPVSNCGCECCSNCPSVSVSLHPPSLESLFLDKGANLTCELTGVSNVKGVNFSWSPLSGTARPVDGPAVKDDKGKYTITSTLEVCTDEWMRGDKYTCTVSHPELPKPVTKTITKVSGPLFRPEVHLLAPTAEELALNELATLTCLVRGFSPKELMVKWLKGGQEVPRKDYVTGSPQREVSEGSATFFLYSTLRVQTSTWKEGENFSCVVGHESLPLNFTQKTFDHSTGKPSTVNLTVVMSDAANTCY</sequence>
<keyword evidence="7" id="KW-0732">Signal</keyword>
<dbReference type="InterPro" id="IPR013783">
    <property type="entry name" value="Ig-like_fold"/>
</dbReference>
<accession>F6TM34</accession>
<evidence type="ECO:0000256" key="5">
    <source>
        <dbReference type="ARBA" id="ARBA00023319"/>
    </source>
</evidence>
<dbReference type="AlphaFoldDB" id="F6TM34"/>
<feature type="domain" description="Ig-like" evidence="8">
    <location>
        <begin position="252"/>
        <end position="350"/>
    </location>
</feature>
<dbReference type="Gene3D" id="2.60.40.10">
    <property type="entry name" value="Immunoglobulins"/>
    <property type="match status" value="4"/>
</dbReference>
<evidence type="ECO:0000256" key="1">
    <source>
        <dbReference type="ARBA" id="ARBA00022859"/>
    </source>
</evidence>
<dbReference type="SMART" id="SM00406">
    <property type="entry name" value="IGv"/>
    <property type="match status" value="1"/>
</dbReference>
<dbReference type="GO" id="GO:0019731">
    <property type="term" value="P:antibacterial humoral response"/>
    <property type="evidence" value="ECO:0000318"/>
    <property type="project" value="GO_Central"/>
</dbReference>
<feature type="domain" description="Ig-like" evidence="8">
    <location>
        <begin position="145"/>
        <end position="233"/>
    </location>
</feature>
<keyword evidence="4" id="KW-0325">Glycoprotein</keyword>
<keyword evidence="2" id="KW-1064">Adaptive immunity</keyword>
<dbReference type="GO" id="GO:0006958">
    <property type="term" value="P:complement activation, classical pathway"/>
    <property type="evidence" value="ECO:0000318"/>
    <property type="project" value="GO_Central"/>
</dbReference>
<dbReference type="InterPro" id="IPR050380">
    <property type="entry name" value="Immune_Resp_Modulators"/>
</dbReference>
<evidence type="ECO:0000259" key="8">
    <source>
        <dbReference type="PROSITE" id="PS50835"/>
    </source>
</evidence>
<dbReference type="FunFam" id="2.60.40.10:FF:000998">
    <property type="entry name" value="Immunoglobulin heavy constant epsilon"/>
    <property type="match status" value="1"/>
</dbReference>
<feature type="domain" description="Ig-like" evidence="8">
    <location>
        <begin position="359"/>
        <end position="461"/>
    </location>
</feature>
<dbReference type="Bgee" id="ENSOANG00000009916">
    <property type="expression patterns" value="Expressed in liver and 7 other cell types or tissues"/>
</dbReference>
<dbReference type="InParanoid" id="F6TM34"/>
<dbReference type="FunCoup" id="F6TM34">
    <property type="interactions" value="447"/>
</dbReference>
<keyword evidence="5" id="KW-0393">Immunoglobulin domain</keyword>
<dbReference type="FunFam" id="2.60.40.10:FF:001878">
    <property type="entry name" value="Immunoglobulin heavy variable 1-4"/>
    <property type="match status" value="1"/>
</dbReference>
<proteinExistence type="predicted"/>
<dbReference type="PROSITE" id="PS50835">
    <property type="entry name" value="IG_LIKE"/>
    <property type="match status" value="4"/>
</dbReference>
<reference evidence="9" key="2">
    <citation type="submission" date="2025-08" db="UniProtKB">
        <authorList>
            <consortium name="Ensembl"/>
        </authorList>
    </citation>
    <scope>IDENTIFICATION</scope>
    <source>
        <strain evidence="9">Glennie</strain>
    </source>
</reference>
<name>F6TM34_ORNAN</name>
<dbReference type="SMART" id="SM00409">
    <property type="entry name" value="IG"/>
    <property type="match status" value="3"/>
</dbReference>
<dbReference type="HOGENOM" id="CLU_030625_0_1_1"/>
<dbReference type="eggNOG" id="ENOG502R54U">
    <property type="taxonomic scope" value="Eukaryota"/>
</dbReference>
<dbReference type="GO" id="GO:0034987">
    <property type="term" value="F:immunoglobulin receptor binding"/>
    <property type="evidence" value="ECO:0000318"/>
    <property type="project" value="GO_Central"/>
</dbReference>
<keyword evidence="3" id="KW-1015">Disulfide bond</keyword>
<evidence type="ECO:0000256" key="4">
    <source>
        <dbReference type="ARBA" id="ARBA00023180"/>
    </source>
</evidence>
<dbReference type="InterPro" id="IPR003599">
    <property type="entry name" value="Ig_sub"/>
</dbReference>
<dbReference type="STRING" id="9258.ENSOANP00000015717"/>
<dbReference type="CDD" id="cd04981">
    <property type="entry name" value="IgV_H"/>
    <property type="match status" value="1"/>
</dbReference>
<dbReference type="Pfam" id="PF07654">
    <property type="entry name" value="C1-set"/>
    <property type="match status" value="3"/>
</dbReference>
<dbReference type="FunFam" id="2.60.40.10:FF:000463">
    <property type="entry name" value="Immunoglobulin heavy constant gamma 1"/>
    <property type="match status" value="1"/>
</dbReference>
<keyword evidence="6" id="KW-1280">Immunoglobulin</keyword>
<dbReference type="GO" id="GO:0042571">
    <property type="term" value="C:immunoglobulin complex, circulating"/>
    <property type="evidence" value="ECO:0000318"/>
    <property type="project" value="GO_Central"/>
</dbReference>
<dbReference type="GeneTree" id="ENSGT00940000161516"/>
<dbReference type="SMART" id="SM00407">
    <property type="entry name" value="IGc1"/>
    <property type="match status" value="3"/>
</dbReference>
<dbReference type="GO" id="GO:0003823">
    <property type="term" value="F:antigen binding"/>
    <property type="evidence" value="ECO:0000318"/>
    <property type="project" value="GO_Central"/>
</dbReference>
<dbReference type="Pfam" id="PF07686">
    <property type="entry name" value="V-set"/>
    <property type="match status" value="1"/>
</dbReference>
<evidence type="ECO:0000256" key="2">
    <source>
        <dbReference type="ARBA" id="ARBA00023130"/>
    </source>
</evidence>
<dbReference type="InterPro" id="IPR036179">
    <property type="entry name" value="Ig-like_dom_sf"/>
</dbReference>
<evidence type="ECO:0000313" key="10">
    <source>
        <dbReference type="Proteomes" id="UP000002279"/>
    </source>
</evidence>
<dbReference type="CDD" id="cd05768">
    <property type="entry name" value="IgC1_CH3_IgAGD_CH4_IgAEM"/>
    <property type="match status" value="1"/>
</dbReference>
<feature type="domain" description="Ig-like" evidence="8">
    <location>
        <begin position="34"/>
        <end position="124"/>
    </location>
</feature>
<protein>
    <recommendedName>
        <fullName evidence="8">Ig-like domain-containing protein</fullName>
    </recommendedName>
</protein>
<dbReference type="Proteomes" id="UP000002279">
    <property type="component" value="Chromosome 14"/>
</dbReference>
<dbReference type="InterPro" id="IPR013106">
    <property type="entry name" value="Ig_V-set"/>
</dbReference>
<dbReference type="InterPro" id="IPR007110">
    <property type="entry name" value="Ig-like_dom"/>
</dbReference>
<keyword evidence="1" id="KW-0391">Immunity</keyword>
<evidence type="ECO:0000256" key="3">
    <source>
        <dbReference type="ARBA" id="ARBA00023157"/>
    </source>
</evidence>
<dbReference type="PANTHER" id="PTHR23411">
    <property type="entry name" value="TAPASIN"/>
    <property type="match status" value="1"/>
</dbReference>
<reference evidence="9" key="3">
    <citation type="submission" date="2025-09" db="UniProtKB">
        <authorList>
            <consortium name="Ensembl"/>
        </authorList>
    </citation>
    <scope>IDENTIFICATION</scope>
    <source>
        <strain evidence="9">Glennie</strain>
    </source>
</reference>
<reference evidence="9 10" key="1">
    <citation type="journal article" date="2008" name="Nature">
        <title>Genome analysis of the platypus reveals unique signatures of evolution.</title>
        <authorList>
            <person name="Warren W.C."/>
            <person name="Hillier L.W."/>
            <person name="Marshall Graves J.A."/>
            <person name="Birney E."/>
            <person name="Ponting C.P."/>
            <person name="Grutzner F."/>
            <person name="Belov K."/>
            <person name="Miller W."/>
            <person name="Clarke L."/>
            <person name="Chinwalla A.T."/>
            <person name="Yang S.P."/>
            <person name="Heger A."/>
            <person name="Locke D.P."/>
            <person name="Miethke P."/>
            <person name="Waters P.D."/>
            <person name="Veyrunes F."/>
            <person name="Fulton L."/>
            <person name="Fulton B."/>
            <person name="Graves T."/>
            <person name="Wallis J."/>
            <person name="Puente X.S."/>
            <person name="Lopez-Otin C."/>
            <person name="Ordonez G.R."/>
            <person name="Eichler E.E."/>
            <person name="Chen L."/>
            <person name="Cheng Z."/>
            <person name="Deakin J.E."/>
            <person name="Alsop A."/>
            <person name="Thompson K."/>
            <person name="Kirby P."/>
            <person name="Papenfuss A.T."/>
            <person name="Wakefield M.J."/>
            <person name="Olender T."/>
            <person name="Lancet D."/>
            <person name="Huttley G.A."/>
            <person name="Smit A.F."/>
            <person name="Pask A."/>
            <person name="Temple-Smith P."/>
            <person name="Batzer M.A."/>
            <person name="Walker J.A."/>
            <person name="Konkel M.K."/>
            <person name="Harris R.S."/>
            <person name="Whittington C.M."/>
            <person name="Wong E.S."/>
            <person name="Gemmell N.J."/>
            <person name="Buschiazzo E."/>
            <person name="Vargas Jentzsch I.M."/>
            <person name="Merkel A."/>
            <person name="Schmitz J."/>
            <person name="Zemann A."/>
            <person name="Churakov G."/>
            <person name="Kriegs J.O."/>
            <person name="Brosius J."/>
            <person name="Murchison E.P."/>
            <person name="Sachidanandam R."/>
            <person name="Smith C."/>
            <person name="Hannon G.J."/>
            <person name="Tsend-Ayush E."/>
            <person name="McMillan D."/>
            <person name="Attenborough R."/>
            <person name="Rens W."/>
            <person name="Ferguson-Smith M."/>
            <person name="Lefevre C.M."/>
            <person name="Sharp J.A."/>
            <person name="Nicholas K.R."/>
            <person name="Ray D.A."/>
            <person name="Kube M."/>
            <person name="Reinhardt R."/>
            <person name="Pringle T.H."/>
            <person name="Taylor J."/>
            <person name="Jones R.C."/>
            <person name="Nixon B."/>
            <person name="Dacheux J.L."/>
            <person name="Niwa H."/>
            <person name="Sekita Y."/>
            <person name="Huang X."/>
            <person name="Stark A."/>
            <person name="Kheradpour P."/>
            <person name="Kellis M."/>
            <person name="Flicek P."/>
            <person name="Chen Y."/>
            <person name="Webber C."/>
            <person name="Hardison R."/>
            <person name="Nelson J."/>
            <person name="Hallsworth-Pepin K."/>
            <person name="Delehaunty K."/>
            <person name="Markovic C."/>
            <person name="Minx P."/>
            <person name="Feng Y."/>
            <person name="Kremitzki C."/>
            <person name="Mitreva M."/>
            <person name="Glasscock J."/>
            <person name="Wylie T."/>
            <person name="Wohldmann P."/>
            <person name="Thiru P."/>
            <person name="Nhan M.N."/>
            <person name="Pohl C.S."/>
            <person name="Smith S.M."/>
            <person name="Hou S."/>
            <person name="Nefedov M."/>
            <person name="de Jong P.J."/>
            <person name="Renfree M.B."/>
            <person name="Mardis E.R."/>
            <person name="Wilson R.K."/>
        </authorList>
    </citation>
    <scope>NUCLEOTIDE SEQUENCE [LARGE SCALE GENOMIC DNA]</scope>
    <source>
        <strain evidence="9 10">Glennie</strain>
    </source>
</reference>
<evidence type="ECO:0000313" key="9">
    <source>
        <dbReference type="Ensembl" id="ENSOANP00000015717.3"/>
    </source>
</evidence>
<dbReference type="PROSITE" id="PS00290">
    <property type="entry name" value="IG_MHC"/>
    <property type="match status" value="2"/>
</dbReference>
<organism evidence="9 10">
    <name type="scientific">Ornithorhynchus anatinus</name>
    <name type="common">Duckbill platypus</name>
    <dbReference type="NCBI Taxonomy" id="9258"/>
    <lineage>
        <taxon>Eukaryota</taxon>
        <taxon>Metazoa</taxon>
        <taxon>Chordata</taxon>
        <taxon>Craniata</taxon>
        <taxon>Vertebrata</taxon>
        <taxon>Euteleostomi</taxon>
        <taxon>Mammalia</taxon>
        <taxon>Monotremata</taxon>
        <taxon>Ornithorhynchidae</taxon>
        <taxon>Ornithorhynchus</taxon>
    </lineage>
</organism>
<keyword evidence="10" id="KW-1185">Reference proteome</keyword>
<evidence type="ECO:0000256" key="6">
    <source>
        <dbReference type="ARBA" id="ARBA00043265"/>
    </source>
</evidence>
<dbReference type="Ensembl" id="ENSOANT00000015720.3">
    <property type="protein sequence ID" value="ENSOANP00000015717.3"/>
    <property type="gene ID" value="ENSOANG00000009916.3"/>
</dbReference>
<evidence type="ECO:0000256" key="7">
    <source>
        <dbReference type="SAM" id="SignalP"/>
    </source>
</evidence>
<feature type="chain" id="PRO_5027723938" description="Ig-like domain-containing protein" evidence="7">
    <location>
        <begin position="20"/>
        <end position="484"/>
    </location>
</feature>
<dbReference type="InterPro" id="IPR003597">
    <property type="entry name" value="Ig_C1-set"/>
</dbReference>
<feature type="signal peptide" evidence="7">
    <location>
        <begin position="1"/>
        <end position="19"/>
    </location>
</feature>